<keyword evidence="3" id="KW-0238">DNA-binding</keyword>
<evidence type="ECO:0000313" key="10">
    <source>
        <dbReference type="Proteomes" id="UP001567538"/>
    </source>
</evidence>
<feature type="region of interest" description="Disordered" evidence="7">
    <location>
        <begin position="1"/>
        <end position="37"/>
    </location>
</feature>
<feature type="region of interest" description="Disordered" evidence="7">
    <location>
        <begin position="223"/>
        <end position="242"/>
    </location>
</feature>
<dbReference type="PANTHER" id="PTHR47075">
    <property type="entry name" value="TRANSCRIPTION FACTOR BHLH47"/>
    <property type="match status" value="1"/>
</dbReference>
<evidence type="ECO:0000256" key="2">
    <source>
        <dbReference type="ARBA" id="ARBA00023015"/>
    </source>
</evidence>
<dbReference type="AlphaFoldDB" id="A0ABD1FIS3"/>
<evidence type="ECO:0000256" key="1">
    <source>
        <dbReference type="ARBA" id="ARBA00004123"/>
    </source>
</evidence>
<comment type="caution">
    <text evidence="9">The sequence shown here is derived from an EMBL/GenBank/DDBJ whole genome shotgun (WGS) entry which is preliminary data.</text>
</comment>
<dbReference type="Proteomes" id="UP001567538">
    <property type="component" value="Unassembled WGS sequence"/>
</dbReference>
<evidence type="ECO:0000256" key="4">
    <source>
        <dbReference type="ARBA" id="ARBA00023163"/>
    </source>
</evidence>
<dbReference type="PROSITE" id="PS50888">
    <property type="entry name" value="BHLH"/>
    <property type="match status" value="1"/>
</dbReference>
<dbReference type="SUPFAM" id="SSF47459">
    <property type="entry name" value="HLH, helix-loop-helix DNA-binding domain"/>
    <property type="match status" value="1"/>
</dbReference>
<keyword evidence="10" id="KW-1185">Reference proteome</keyword>
<evidence type="ECO:0000256" key="3">
    <source>
        <dbReference type="ARBA" id="ARBA00023125"/>
    </source>
</evidence>
<evidence type="ECO:0000313" key="9">
    <source>
        <dbReference type="EMBL" id="KAL1531750.1"/>
    </source>
</evidence>
<feature type="coiled-coil region" evidence="6">
    <location>
        <begin position="73"/>
        <end position="128"/>
    </location>
</feature>
<sequence>MQPRIAPVVKSKMAVETSTSGDISSKKSDGNIPKRIHKSEREKMKRENLNELFLALANSLELSDQNNGKASVLVAATRTVKDMLDQIERLRKENATLLSESKYVNVETSELKDENTALEAEIGKLRTEIKSKTKLQLDLNMAPPECQNHERASHDLDRPFVFPFVQHGLRGQIESPSHLATFCSNIQGPPKAGIEQLASKHISVVSKPHARYFTPADRWPSQVLEKQPELGTAVPQGYRNTK</sequence>
<name>A0ABD1FIS3_SALDI</name>
<keyword evidence="2" id="KW-0805">Transcription regulation</keyword>
<keyword evidence="6" id="KW-0175">Coiled coil</keyword>
<evidence type="ECO:0000256" key="6">
    <source>
        <dbReference type="SAM" id="Coils"/>
    </source>
</evidence>
<protein>
    <submittedName>
        <fullName evidence="9">Transcription factor bHLH47-like</fullName>
    </submittedName>
</protein>
<evidence type="ECO:0000256" key="7">
    <source>
        <dbReference type="SAM" id="MobiDB-lite"/>
    </source>
</evidence>
<accession>A0ABD1FIS3</accession>
<dbReference type="GO" id="GO:0003677">
    <property type="term" value="F:DNA binding"/>
    <property type="evidence" value="ECO:0007669"/>
    <property type="project" value="UniProtKB-KW"/>
</dbReference>
<dbReference type="Pfam" id="PF23177">
    <property type="entry name" value="bHLH_IRO3"/>
    <property type="match status" value="1"/>
</dbReference>
<evidence type="ECO:0000259" key="8">
    <source>
        <dbReference type="PROSITE" id="PS50888"/>
    </source>
</evidence>
<keyword evidence="5" id="KW-0539">Nucleus</keyword>
<keyword evidence="4" id="KW-0804">Transcription</keyword>
<dbReference type="Gene3D" id="4.10.280.10">
    <property type="entry name" value="Helix-loop-helix DNA-binding domain"/>
    <property type="match status" value="1"/>
</dbReference>
<dbReference type="InterPro" id="IPR011598">
    <property type="entry name" value="bHLH_dom"/>
</dbReference>
<dbReference type="InterPro" id="IPR036638">
    <property type="entry name" value="HLH_DNA-bd_sf"/>
</dbReference>
<dbReference type="EMBL" id="JBEAFC010000014">
    <property type="protein sequence ID" value="KAL1531750.1"/>
    <property type="molecule type" value="Genomic_DNA"/>
</dbReference>
<proteinExistence type="predicted"/>
<evidence type="ECO:0000256" key="5">
    <source>
        <dbReference type="ARBA" id="ARBA00023242"/>
    </source>
</evidence>
<comment type="subcellular location">
    <subcellularLocation>
        <location evidence="1">Nucleus</location>
    </subcellularLocation>
</comment>
<reference evidence="9 10" key="1">
    <citation type="submission" date="2024-06" db="EMBL/GenBank/DDBJ databases">
        <title>A chromosome level genome sequence of Diviner's sage (Salvia divinorum).</title>
        <authorList>
            <person name="Ford S.A."/>
            <person name="Ro D.-K."/>
            <person name="Ness R.W."/>
            <person name="Phillips M.A."/>
        </authorList>
    </citation>
    <scope>NUCLEOTIDE SEQUENCE [LARGE SCALE GENOMIC DNA]</scope>
    <source>
        <strain evidence="9">SAF-2024a</strain>
        <tissue evidence="9">Leaf</tissue>
    </source>
</reference>
<dbReference type="GO" id="GO:0005634">
    <property type="term" value="C:nucleus"/>
    <property type="evidence" value="ECO:0007669"/>
    <property type="project" value="UniProtKB-SubCell"/>
</dbReference>
<dbReference type="InterPro" id="IPR057075">
    <property type="entry name" value="bHLH_IRO3"/>
</dbReference>
<organism evidence="9 10">
    <name type="scientific">Salvia divinorum</name>
    <name type="common">Maria pastora</name>
    <name type="synonym">Diviner's sage</name>
    <dbReference type="NCBI Taxonomy" id="28513"/>
    <lineage>
        <taxon>Eukaryota</taxon>
        <taxon>Viridiplantae</taxon>
        <taxon>Streptophyta</taxon>
        <taxon>Embryophyta</taxon>
        <taxon>Tracheophyta</taxon>
        <taxon>Spermatophyta</taxon>
        <taxon>Magnoliopsida</taxon>
        <taxon>eudicotyledons</taxon>
        <taxon>Gunneridae</taxon>
        <taxon>Pentapetalae</taxon>
        <taxon>asterids</taxon>
        <taxon>lamiids</taxon>
        <taxon>Lamiales</taxon>
        <taxon>Lamiaceae</taxon>
        <taxon>Nepetoideae</taxon>
        <taxon>Mentheae</taxon>
        <taxon>Salviinae</taxon>
        <taxon>Salvia</taxon>
        <taxon>Salvia subgen. Calosphace</taxon>
    </lineage>
</organism>
<dbReference type="PANTHER" id="PTHR47075:SF10">
    <property type="entry name" value="TRANSCRIPTION FACTOR BHLH47-LIKE"/>
    <property type="match status" value="1"/>
</dbReference>
<feature type="domain" description="BHLH" evidence="8">
    <location>
        <begin position="33"/>
        <end position="83"/>
    </location>
</feature>
<gene>
    <name evidence="9" type="ORF">AAHA92_31854</name>
</gene>